<feature type="region of interest" description="Disordered" evidence="1">
    <location>
        <begin position="1"/>
        <end position="23"/>
    </location>
</feature>
<accession>A0A662YW52</accession>
<sequence length="105" mass="11795">MPSGYGTDPARRSLRDHRRRKQTLSTTARYGCKILLQVTSEANEAETKELIKQVLIQNSNYTDGSISMRADPTSIHIQLIGIASIRFHCSYAFGPVHCEEDSLNK</sequence>
<comment type="caution">
    <text evidence="2">The sequence shown here is derived from an EMBL/GenBank/DDBJ whole genome shotgun (WGS) entry which is preliminary data.</text>
</comment>
<keyword evidence="3" id="KW-1185">Reference proteome</keyword>
<proteinExistence type="predicted"/>
<evidence type="ECO:0000256" key="1">
    <source>
        <dbReference type="SAM" id="MobiDB-lite"/>
    </source>
</evidence>
<organism evidence="2 3">
    <name type="scientific">Acipenser ruthenus</name>
    <name type="common">Sterlet sturgeon</name>
    <dbReference type="NCBI Taxonomy" id="7906"/>
    <lineage>
        <taxon>Eukaryota</taxon>
        <taxon>Metazoa</taxon>
        <taxon>Chordata</taxon>
        <taxon>Craniata</taxon>
        <taxon>Vertebrata</taxon>
        <taxon>Euteleostomi</taxon>
        <taxon>Actinopterygii</taxon>
        <taxon>Chondrostei</taxon>
        <taxon>Acipenseriformes</taxon>
        <taxon>Acipenseridae</taxon>
        <taxon>Acipenser</taxon>
    </lineage>
</organism>
<evidence type="ECO:0000313" key="2">
    <source>
        <dbReference type="EMBL" id="RXN00317.1"/>
    </source>
</evidence>
<name>A0A662YW52_ACIRT</name>
<gene>
    <name evidence="2" type="ORF">EOD39_9782</name>
</gene>
<reference evidence="2 3" key="1">
    <citation type="submission" date="2019-01" db="EMBL/GenBank/DDBJ databases">
        <title>Draft Genome and Complete Hox-Cluster Characterization of the Sterlet Sturgeon (Acipenser ruthenus).</title>
        <authorList>
            <person name="Wei Q."/>
        </authorList>
    </citation>
    <scope>NUCLEOTIDE SEQUENCE [LARGE SCALE GENOMIC DNA]</scope>
    <source>
        <strain evidence="2">WHYD16114868_AA</strain>
        <tissue evidence="2">Blood</tissue>
    </source>
</reference>
<dbReference type="AlphaFoldDB" id="A0A662YW52"/>
<dbReference type="Proteomes" id="UP000289886">
    <property type="component" value="Unassembled WGS sequence"/>
</dbReference>
<evidence type="ECO:0000313" key="3">
    <source>
        <dbReference type="Proteomes" id="UP000289886"/>
    </source>
</evidence>
<protein>
    <submittedName>
        <fullName evidence="2">Uncharacterized protein</fullName>
    </submittedName>
</protein>
<feature type="compositionally biased region" description="Basic residues" evidence="1">
    <location>
        <begin position="12"/>
        <end position="22"/>
    </location>
</feature>
<dbReference type="EMBL" id="SCEB01000203">
    <property type="protein sequence ID" value="RXN00317.1"/>
    <property type="molecule type" value="Genomic_DNA"/>
</dbReference>